<sequence>MTIASTFIRKLFKRANKVNTQGRRPGKLLLNEAQCPELFAMRDRTQAVEFRAELQVAADKGAIRIKPLLRAAPPMDVHAIEVLDIRKLAEYLGEPLGTDRLEHARAELTPLIAQLPIIENVLSTWAVGKKVRGCDPTPDVVSALVDAARVVLARREATEDMMLRRFSRSMFKNSKRIEGIEPWIDLAYAGDLAPSGLHPEDIRGALGLHHEPQAFFLHAEVEYWTRSLSVPAQPPYVGLPTRDIKGFRFIKQPQALLLIENKQSFHEFAAKAEHLPCSVVYTAGMPSPSWRRVMELLLEAVDPQVPVYHLGDIDLGGFRIAANIAKFIRATGRELRPWLMDPSELAAFGYELEITDESRNIPAMQRWCREAGWDAIADELAKTPGSVEQELIEARFPI</sequence>
<dbReference type="RefSeq" id="WP_142742094.1">
    <property type="nucleotide sequence ID" value="NZ_CP038228.1"/>
</dbReference>
<feature type="domain" description="Wadjet protein JetD C-terminal" evidence="1">
    <location>
        <begin position="252"/>
        <end position="394"/>
    </location>
</feature>
<accession>A0A514EBU3</accession>
<dbReference type="GO" id="GO:0005694">
    <property type="term" value="C:chromosome"/>
    <property type="evidence" value="ECO:0007669"/>
    <property type="project" value="InterPro"/>
</dbReference>
<dbReference type="EMBL" id="CP038228">
    <property type="protein sequence ID" value="QDI03432.1"/>
    <property type="molecule type" value="Genomic_DNA"/>
</dbReference>
<evidence type="ECO:0000313" key="2">
    <source>
        <dbReference type="EMBL" id="QDI03432.1"/>
    </source>
</evidence>
<keyword evidence="3" id="KW-1185">Reference proteome</keyword>
<evidence type="ECO:0000259" key="1">
    <source>
        <dbReference type="Pfam" id="PF09983"/>
    </source>
</evidence>
<reference evidence="2 3" key="1">
    <citation type="submission" date="2019-03" db="EMBL/GenBank/DDBJ databases">
        <title>Tal1 in Xanthomonas translucens pv. cerealis Contributes to Virulence in Bacterial Leaf Streak of Wheat.</title>
        <authorList>
            <person name="Shah S.M.A."/>
            <person name="Haq F."/>
            <person name="Ma W."/>
            <person name="Xu X."/>
            <person name="Wang S."/>
            <person name="Xu Z."/>
            <person name="Zou L."/>
            <person name="Zhu B."/>
            <person name="Chen G."/>
        </authorList>
    </citation>
    <scope>NUCLEOTIDE SEQUENCE [LARGE SCALE GENOMIC DNA]</scope>
    <source>
        <strain evidence="2 3">01</strain>
    </source>
</reference>
<dbReference type="Gene3D" id="3.40.1360.10">
    <property type="match status" value="1"/>
</dbReference>
<name>A0A514EBU3_9XANT</name>
<dbReference type="InterPro" id="IPR024534">
    <property type="entry name" value="JetD_C"/>
</dbReference>
<gene>
    <name evidence="2" type="ORF">E4A48_06755</name>
</gene>
<evidence type="ECO:0000313" key="3">
    <source>
        <dbReference type="Proteomes" id="UP000319349"/>
    </source>
</evidence>
<proteinExistence type="predicted"/>
<protein>
    <submittedName>
        <fullName evidence="2">DUF2399 domain-containing protein</fullName>
    </submittedName>
</protein>
<dbReference type="GO" id="GO:0003677">
    <property type="term" value="F:DNA binding"/>
    <property type="evidence" value="ECO:0007669"/>
    <property type="project" value="InterPro"/>
</dbReference>
<organism evidence="2 3">
    <name type="scientific">Xanthomonas cerealis pv. cerealis</name>
    <dbReference type="NCBI Taxonomy" id="152263"/>
    <lineage>
        <taxon>Bacteria</taxon>
        <taxon>Pseudomonadati</taxon>
        <taxon>Pseudomonadota</taxon>
        <taxon>Gammaproteobacteria</taxon>
        <taxon>Lysobacterales</taxon>
        <taxon>Lysobacteraceae</taxon>
        <taxon>Xanthomonas</taxon>
        <taxon>Xanthomonas translucens group</taxon>
        <taxon>Xanthomonas cerealis</taxon>
    </lineage>
</organism>
<dbReference type="Proteomes" id="UP000319349">
    <property type="component" value="Chromosome"/>
</dbReference>
<dbReference type="AlphaFoldDB" id="A0A514EBU3"/>
<dbReference type="InterPro" id="IPR036078">
    <property type="entry name" value="Spo11/TopoVI_A_sf"/>
</dbReference>
<dbReference type="SUPFAM" id="SSF56726">
    <property type="entry name" value="DNA topoisomerase IV, alpha subunit"/>
    <property type="match status" value="1"/>
</dbReference>
<dbReference type="Pfam" id="PF09983">
    <property type="entry name" value="JetD_C"/>
    <property type="match status" value="1"/>
</dbReference>